<sequence>MRYRLDDPESRRFPFFDEMRSEGVTDYIAVPLLFTDGTIHASSWTTRNKGGFTDDHLAALRSVIPPLSRRRRDRQQIHRHIDSATAGQSGLDSRSEHIKALADASLKWLGTDVGQPHNRGNRRSGCRNVCVISWTGQKVRMIAVCMRTSSAGTISLCTA</sequence>
<dbReference type="AlphaFoldDB" id="A0A7S9D8I9"/>
<dbReference type="KEGG" id="bcou:IC761_06740"/>
<evidence type="ECO:0008006" key="3">
    <source>
        <dbReference type="Google" id="ProtNLM"/>
    </source>
</evidence>
<accession>A0A7S9D8I9</accession>
<reference evidence="1 2" key="1">
    <citation type="submission" date="2020-09" db="EMBL/GenBank/DDBJ databases">
        <title>Complete genomes of bradyrhizobia occurring on native shrubby legumes in Australia.</title>
        <authorList>
            <person name="Lafay B."/>
        </authorList>
    </citation>
    <scope>NUCLEOTIDE SEQUENCE [LARGE SCALE GENOMIC DNA]</scope>
    <source>
        <strain evidence="1 2">BDV5040</strain>
    </source>
</reference>
<name>A0A7S9D8I9_9BRAD</name>
<evidence type="ECO:0000313" key="2">
    <source>
        <dbReference type="Proteomes" id="UP000594621"/>
    </source>
</evidence>
<protein>
    <recommendedName>
        <fullName evidence="3">GAF domain-containing protein</fullName>
    </recommendedName>
</protein>
<keyword evidence="2" id="KW-1185">Reference proteome</keyword>
<dbReference type="RefSeq" id="WP_195802492.1">
    <property type="nucleotide sequence ID" value="NZ_CP061379.1"/>
</dbReference>
<dbReference type="EMBL" id="CP061379">
    <property type="protein sequence ID" value="QPF92973.1"/>
    <property type="molecule type" value="Genomic_DNA"/>
</dbReference>
<evidence type="ECO:0000313" key="1">
    <source>
        <dbReference type="EMBL" id="QPF92973.1"/>
    </source>
</evidence>
<organism evidence="1 2">
    <name type="scientific">Bradyrhizobium commune</name>
    <dbReference type="NCBI Taxonomy" id="83627"/>
    <lineage>
        <taxon>Bacteria</taxon>
        <taxon>Pseudomonadati</taxon>
        <taxon>Pseudomonadota</taxon>
        <taxon>Alphaproteobacteria</taxon>
        <taxon>Hyphomicrobiales</taxon>
        <taxon>Nitrobacteraceae</taxon>
        <taxon>Bradyrhizobium</taxon>
    </lineage>
</organism>
<dbReference type="Proteomes" id="UP000594621">
    <property type="component" value="Chromosome"/>
</dbReference>
<proteinExistence type="predicted"/>
<gene>
    <name evidence="1" type="ORF">IC761_06740</name>
</gene>